<evidence type="ECO:0000313" key="2">
    <source>
        <dbReference type="EMBL" id="MDK9500948.1"/>
    </source>
</evidence>
<dbReference type="RefSeq" id="WP_285346423.1">
    <property type="nucleotide sequence ID" value="NZ_JASITI010000080.1"/>
</dbReference>
<accession>A0ABT7H4X4</accession>
<gene>
    <name evidence="2" type="ORF">QEZ40_007150</name>
</gene>
<protein>
    <recommendedName>
        <fullName evidence="4">Transposase</fullName>
    </recommendedName>
</protein>
<evidence type="ECO:0008006" key="4">
    <source>
        <dbReference type="Google" id="ProtNLM"/>
    </source>
</evidence>
<comment type="caution">
    <text evidence="2">The sequence shown here is derived from an EMBL/GenBank/DDBJ whole genome shotgun (WGS) entry which is preliminary data.</text>
</comment>
<organism evidence="2 3">
    <name type="scientific">Streptomyces katrae</name>
    <dbReference type="NCBI Taxonomy" id="68223"/>
    <lineage>
        <taxon>Bacteria</taxon>
        <taxon>Bacillati</taxon>
        <taxon>Actinomycetota</taxon>
        <taxon>Actinomycetes</taxon>
        <taxon>Kitasatosporales</taxon>
        <taxon>Streptomycetaceae</taxon>
        <taxon>Streptomyces</taxon>
    </lineage>
</organism>
<dbReference type="Proteomes" id="UP001223390">
    <property type="component" value="Unassembled WGS sequence"/>
</dbReference>
<evidence type="ECO:0000313" key="3">
    <source>
        <dbReference type="Proteomes" id="UP001223390"/>
    </source>
</evidence>
<evidence type="ECO:0000256" key="1">
    <source>
        <dbReference type="SAM" id="MobiDB-lite"/>
    </source>
</evidence>
<feature type="region of interest" description="Disordered" evidence="1">
    <location>
        <begin position="497"/>
        <end position="566"/>
    </location>
</feature>
<name>A0ABT7H4X4_9ACTN</name>
<proteinExistence type="predicted"/>
<dbReference type="EMBL" id="JASITI010000080">
    <property type="protein sequence ID" value="MDK9500948.1"/>
    <property type="molecule type" value="Genomic_DNA"/>
</dbReference>
<reference evidence="2 3" key="1">
    <citation type="submission" date="2023-05" db="EMBL/GenBank/DDBJ databases">
        <title>Sequencing and Assembly of Streptomyces sp. NP73.</title>
        <authorList>
            <person name="Konwar A.N."/>
            <person name="Saikia K."/>
            <person name="Thakur D."/>
        </authorList>
    </citation>
    <scope>NUCLEOTIDE SEQUENCE [LARGE SCALE GENOMIC DNA]</scope>
    <source>
        <strain evidence="2 3">NP73</strain>
    </source>
</reference>
<keyword evidence="3" id="KW-1185">Reference proteome</keyword>
<sequence length="566" mass="61684">MARGGRKQEPKRALRAVAAPFTVSAPAGARIRDRLRLSANDARVLGVVGEHLGGCARADLAERVRIGRVPVKENRRAERKRALTKVSSSRWAGAITRASEDQYQLSLRCLFDERASLRRAVARIRRRLAVPCGHRAGGVRGYPSPAERAQKQRRLQVLTARLADVEARIEAGRPSVVVGGRRLVKVRHHLADAGLSESGWRERWEAARLFLTADGESGAPFGNYTLTVDPVDGTVTIVLPEPLRHLANAARGRYRLACTVTFSNRRGEWLDRVTAHRAVRYDITLDPVRGRWYLDASWSTPKAVLPTPAELAATSVRLLAVDLNAGHLAACVIDPHGNPVGQPITVPASLTGPASQRDGRLRQAISELIHLAQMNDCAGLAIENLGFDDARATGRETMGRGRRGKAFRRTVAGLSTARFRERVRGMAHHAGLVVIAVDPAYTSRWGGQHWQAPLQQQTKTVVVTGHHAAAVAIGRRALGHGLRRRPGVTAHDQRIVQRRATGQTVPHPRARGTASPPRTAGTPHPGDKTCRDRSHQLALLSVSQDRSGRQPASPVYSDPATSGQHR</sequence>
<feature type="compositionally biased region" description="Basic and acidic residues" evidence="1">
    <location>
        <begin position="525"/>
        <end position="535"/>
    </location>
</feature>